<dbReference type="PANTHER" id="PTHR45656">
    <property type="entry name" value="PROTEIN CBR-CLEC-78"/>
    <property type="match status" value="1"/>
</dbReference>
<accession>A0AAN8X1L7</accession>
<evidence type="ECO:0000256" key="2">
    <source>
        <dbReference type="ARBA" id="ARBA00022737"/>
    </source>
</evidence>
<dbReference type="CDD" id="cd00033">
    <property type="entry name" value="CCP"/>
    <property type="match status" value="2"/>
</dbReference>
<protein>
    <recommendedName>
        <fullName evidence="5">Sushi domain-containing protein</fullName>
    </recommendedName>
</protein>
<keyword evidence="4" id="KW-0768">Sushi</keyword>
<evidence type="ECO:0000256" key="1">
    <source>
        <dbReference type="ARBA" id="ARBA00022729"/>
    </source>
</evidence>
<evidence type="ECO:0000313" key="6">
    <source>
        <dbReference type="EMBL" id="KAK7070384.1"/>
    </source>
</evidence>
<dbReference type="Gene3D" id="2.10.70.10">
    <property type="entry name" value="Complement Module, domain 1"/>
    <property type="match status" value="2"/>
</dbReference>
<reference evidence="6 7" key="1">
    <citation type="submission" date="2023-11" db="EMBL/GenBank/DDBJ databases">
        <title>Halocaridina rubra genome assembly.</title>
        <authorList>
            <person name="Smith C."/>
        </authorList>
    </citation>
    <scope>NUCLEOTIDE SEQUENCE [LARGE SCALE GENOMIC DNA]</scope>
    <source>
        <strain evidence="6">EP-1</strain>
        <tissue evidence="6">Whole</tissue>
    </source>
</reference>
<keyword evidence="3 4" id="KW-1015">Disulfide bond</keyword>
<feature type="domain" description="Sushi" evidence="5">
    <location>
        <begin position="87"/>
        <end position="145"/>
    </location>
</feature>
<keyword evidence="2" id="KW-0677">Repeat</keyword>
<dbReference type="SMART" id="SM00032">
    <property type="entry name" value="CCP"/>
    <property type="match status" value="2"/>
</dbReference>
<dbReference type="InterPro" id="IPR000436">
    <property type="entry name" value="Sushi_SCR_CCP_dom"/>
</dbReference>
<feature type="disulfide bond" evidence="4">
    <location>
        <begin position="116"/>
        <end position="143"/>
    </location>
</feature>
<dbReference type="AlphaFoldDB" id="A0AAN8X1L7"/>
<feature type="domain" description="Sushi" evidence="5">
    <location>
        <begin position="8"/>
        <end position="68"/>
    </location>
</feature>
<sequence length="149" mass="16291">MDHAVWDIECPDLRMKLSDTRLRVMVLSRGVGGRMIFTCPPGFATTGPDHATCLDNGQWSSPTPTCKVAPASKFPQYLTASSRLKEDKCIPPIPPLNGVTSGTGPFHAGDVVEVKCNPNYMMEGQPLMVCQEDGQWSDEVPKCKWPLVA</sequence>
<dbReference type="EMBL" id="JAXCGZ010015400">
    <property type="protein sequence ID" value="KAK7070384.1"/>
    <property type="molecule type" value="Genomic_DNA"/>
</dbReference>
<feature type="disulfide bond" evidence="4">
    <location>
        <begin position="39"/>
        <end position="66"/>
    </location>
</feature>
<feature type="disulfide bond" evidence="4">
    <location>
        <begin position="10"/>
        <end position="53"/>
    </location>
</feature>
<dbReference type="Proteomes" id="UP001381693">
    <property type="component" value="Unassembled WGS sequence"/>
</dbReference>
<evidence type="ECO:0000256" key="3">
    <source>
        <dbReference type="ARBA" id="ARBA00023157"/>
    </source>
</evidence>
<comment type="caution">
    <text evidence="4">Lacks conserved residue(s) required for the propagation of feature annotation.</text>
</comment>
<dbReference type="PROSITE" id="PS50923">
    <property type="entry name" value="SUSHI"/>
    <property type="match status" value="2"/>
</dbReference>
<dbReference type="PANTHER" id="PTHR45656:SF4">
    <property type="entry name" value="PROTEIN CBR-CLEC-78"/>
    <property type="match status" value="1"/>
</dbReference>
<dbReference type="InterPro" id="IPR035976">
    <property type="entry name" value="Sushi/SCR/CCP_sf"/>
</dbReference>
<organism evidence="6 7">
    <name type="scientific">Halocaridina rubra</name>
    <name type="common">Hawaiian red shrimp</name>
    <dbReference type="NCBI Taxonomy" id="373956"/>
    <lineage>
        <taxon>Eukaryota</taxon>
        <taxon>Metazoa</taxon>
        <taxon>Ecdysozoa</taxon>
        <taxon>Arthropoda</taxon>
        <taxon>Crustacea</taxon>
        <taxon>Multicrustacea</taxon>
        <taxon>Malacostraca</taxon>
        <taxon>Eumalacostraca</taxon>
        <taxon>Eucarida</taxon>
        <taxon>Decapoda</taxon>
        <taxon>Pleocyemata</taxon>
        <taxon>Caridea</taxon>
        <taxon>Atyoidea</taxon>
        <taxon>Atyidae</taxon>
        <taxon>Halocaridina</taxon>
    </lineage>
</organism>
<keyword evidence="7" id="KW-1185">Reference proteome</keyword>
<keyword evidence="1" id="KW-0732">Signal</keyword>
<evidence type="ECO:0000256" key="4">
    <source>
        <dbReference type="PROSITE-ProRule" id="PRU00302"/>
    </source>
</evidence>
<gene>
    <name evidence="6" type="ORF">SK128_012767</name>
</gene>
<proteinExistence type="predicted"/>
<name>A0AAN8X1L7_HALRR</name>
<dbReference type="Pfam" id="PF00084">
    <property type="entry name" value="Sushi"/>
    <property type="match status" value="2"/>
</dbReference>
<comment type="caution">
    <text evidence="6">The sequence shown here is derived from an EMBL/GenBank/DDBJ whole genome shotgun (WGS) entry which is preliminary data.</text>
</comment>
<dbReference type="SUPFAM" id="SSF57535">
    <property type="entry name" value="Complement control module/SCR domain"/>
    <property type="match status" value="2"/>
</dbReference>
<evidence type="ECO:0000259" key="5">
    <source>
        <dbReference type="PROSITE" id="PS50923"/>
    </source>
</evidence>
<dbReference type="InterPro" id="IPR051277">
    <property type="entry name" value="SEZ6_CSMD_C4BPB_Regulators"/>
</dbReference>
<evidence type="ECO:0000313" key="7">
    <source>
        <dbReference type="Proteomes" id="UP001381693"/>
    </source>
</evidence>